<feature type="domain" description="Pyruvate phosphate dikinase AMP/ATP-binding" evidence="16">
    <location>
        <begin position="20"/>
        <end position="320"/>
    </location>
</feature>
<dbReference type="Gene3D" id="3.30.470.20">
    <property type="entry name" value="ATP-grasp fold, B domain"/>
    <property type="match status" value="1"/>
</dbReference>
<comment type="caution">
    <text evidence="17">The sequence shown here is derived from an EMBL/GenBank/DDBJ whole genome shotgun (WGS) entry which is preliminary data.</text>
</comment>
<keyword evidence="11" id="KW-0067">ATP-binding</keyword>
<keyword evidence="10" id="KW-0418">Kinase</keyword>
<dbReference type="InterPro" id="IPR013815">
    <property type="entry name" value="ATP_grasp_subdomain_1"/>
</dbReference>
<keyword evidence="7" id="KW-0808">Transferase</keyword>
<evidence type="ECO:0000259" key="16">
    <source>
        <dbReference type="Pfam" id="PF01326"/>
    </source>
</evidence>
<evidence type="ECO:0000259" key="15">
    <source>
        <dbReference type="Pfam" id="PF00391"/>
    </source>
</evidence>
<dbReference type="InterPro" id="IPR036637">
    <property type="entry name" value="Phosphohistidine_dom_sf"/>
</dbReference>
<dbReference type="SUPFAM" id="SSF56059">
    <property type="entry name" value="Glutathione synthetase ATP-binding domain-like"/>
    <property type="match status" value="1"/>
</dbReference>
<evidence type="ECO:0000313" key="18">
    <source>
        <dbReference type="Proteomes" id="UP000228952"/>
    </source>
</evidence>
<evidence type="ECO:0000256" key="12">
    <source>
        <dbReference type="ARBA" id="ARBA00022842"/>
    </source>
</evidence>
<name>A0A2M7W109_9BACT</name>
<dbReference type="Pfam" id="PF01326">
    <property type="entry name" value="PPDK_N"/>
    <property type="match status" value="1"/>
</dbReference>
<keyword evidence="8" id="KW-0479">Metal-binding</keyword>
<evidence type="ECO:0000256" key="13">
    <source>
        <dbReference type="ARBA" id="ARBA00033470"/>
    </source>
</evidence>
<evidence type="ECO:0000256" key="2">
    <source>
        <dbReference type="ARBA" id="ARBA00002988"/>
    </source>
</evidence>
<reference evidence="18" key="1">
    <citation type="submission" date="2017-09" db="EMBL/GenBank/DDBJ databases">
        <title>Depth-based differentiation of microbial function through sediment-hosted aquifers and enrichment of novel symbionts in the deep terrestrial subsurface.</title>
        <authorList>
            <person name="Probst A.J."/>
            <person name="Ladd B."/>
            <person name="Jarett J.K."/>
            <person name="Geller-Mcgrath D.E."/>
            <person name="Sieber C.M.K."/>
            <person name="Emerson J.B."/>
            <person name="Anantharaman K."/>
            <person name="Thomas B.C."/>
            <person name="Malmstrom R."/>
            <person name="Stieglmeier M."/>
            <person name="Klingl A."/>
            <person name="Woyke T."/>
            <person name="Ryan C.M."/>
            <person name="Banfield J.F."/>
        </authorList>
    </citation>
    <scope>NUCLEOTIDE SEQUENCE [LARGE SCALE GENOMIC DNA]</scope>
</reference>
<evidence type="ECO:0000256" key="11">
    <source>
        <dbReference type="ARBA" id="ARBA00022840"/>
    </source>
</evidence>
<dbReference type="PANTHER" id="PTHR43030">
    <property type="entry name" value="PHOSPHOENOLPYRUVATE SYNTHASE"/>
    <property type="match status" value="1"/>
</dbReference>
<comment type="similarity">
    <text evidence="4">Belongs to the PEP-utilizing enzyme family.</text>
</comment>
<evidence type="ECO:0000256" key="10">
    <source>
        <dbReference type="ARBA" id="ARBA00022777"/>
    </source>
</evidence>
<dbReference type="GO" id="GO:0005524">
    <property type="term" value="F:ATP binding"/>
    <property type="evidence" value="ECO:0007669"/>
    <property type="project" value="UniProtKB-KW"/>
</dbReference>
<comment type="catalytic activity">
    <reaction evidence="14">
        <text>pyruvate + ATP + H2O = phosphoenolpyruvate + AMP + phosphate + 2 H(+)</text>
        <dbReference type="Rhea" id="RHEA:11364"/>
        <dbReference type="ChEBI" id="CHEBI:15361"/>
        <dbReference type="ChEBI" id="CHEBI:15377"/>
        <dbReference type="ChEBI" id="CHEBI:15378"/>
        <dbReference type="ChEBI" id="CHEBI:30616"/>
        <dbReference type="ChEBI" id="CHEBI:43474"/>
        <dbReference type="ChEBI" id="CHEBI:58702"/>
        <dbReference type="ChEBI" id="CHEBI:456215"/>
        <dbReference type="EC" id="2.7.9.2"/>
    </reaction>
</comment>
<comment type="cofactor">
    <cofactor evidence="1">
        <name>Mg(2+)</name>
        <dbReference type="ChEBI" id="CHEBI:18420"/>
    </cofactor>
</comment>
<organism evidence="17 18">
    <name type="scientific">Candidatus Dojkabacteria bacterium CG_4_10_14_0_2_um_filter_Dojkabacteria_WS6_41_15</name>
    <dbReference type="NCBI Taxonomy" id="2014249"/>
    <lineage>
        <taxon>Bacteria</taxon>
        <taxon>Candidatus Dojkabacteria</taxon>
    </lineage>
</organism>
<feature type="domain" description="PEP-utilising enzyme mobile" evidence="15">
    <location>
        <begin position="401"/>
        <end position="470"/>
    </location>
</feature>
<dbReference type="Pfam" id="PF00391">
    <property type="entry name" value="PEP-utilizers"/>
    <property type="match status" value="1"/>
</dbReference>
<dbReference type="SUPFAM" id="SSF52009">
    <property type="entry name" value="Phosphohistidine domain"/>
    <property type="match status" value="1"/>
</dbReference>
<evidence type="ECO:0000256" key="9">
    <source>
        <dbReference type="ARBA" id="ARBA00022741"/>
    </source>
</evidence>
<evidence type="ECO:0000256" key="1">
    <source>
        <dbReference type="ARBA" id="ARBA00001946"/>
    </source>
</evidence>
<evidence type="ECO:0000256" key="5">
    <source>
        <dbReference type="ARBA" id="ARBA00011996"/>
    </source>
</evidence>
<protein>
    <recommendedName>
        <fullName evidence="6">Phosphoenolpyruvate synthase</fullName>
        <ecNumber evidence="5">2.7.9.2</ecNumber>
    </recommendedName>
    <alternativeName>
        <fullName evidence="13">Pyruvate, water dikinase</fullName>
    </alternativeName>
</protein>
<proteinExistence type="inferred from homology"/>
<dbReference type="AlphaFoldDB" id="A0A2M7W109"/>
<sequence length="753" mass="83417">MTQPLFYKDLFSGQHSYTEKELGRKGLSLAQLVAQNIPVPPFFILPPELFRSIIASVFKDTSITSLESFREHVNTLVLSKETMQQIEAEYAKLSGFGKAWVAVRSSIVAPEHPTSSFSGLLASKLNLRGTREIELAIREIFLSLFADRSYDYLKRNSISYGDVSTAIIVQKMVQAEVSGIMYTYDPITNNGKHVSIEAVFGLGDVLTEGNINPDIYTVSKTTLEIIEKKIVPQEWMKVRKMGEKDTLEHLQKITISQMWQYSQKLDDSLVRELTALADKIEQATGTPQIIEWAMERGSLYVLQAKPMELDNTAAMPKIHDAARKISSLKDIDEFSELSNTTEISFSHEAPMVDSPKMPQETLLFTGTPASSGVAYGETILLPNASSMTPEMLTSLKETTTKKHILVTDEFTSELEPLFYLAGGVITNFGGANSDVGLVTRETKIPAIVGTRIATSYLQSGALIKMDGSSGAIYRVDFLPEEFPATTEKTVTLHKKKKLKKKINTAVSPILEPPAQVPILEALAGKQTIEKTPVQKKSVHDSPIKIFLTGSTVSEAVFLPSKHAAISSNATTFMIPVSNAAVSERAFIKKVKKESTATIYLLLSDSPSLDALLSAKRTLAAHSIRRSKRVPYIVNVGSMYGLLNSKNLIDLSIDGLLFDLPKLSRVYRPGTTSIDAELWKLLRETLRSVKKQKLSYIGLSLPKEFFTLPLRKEIRELLKEGITSLVFAEPVTSATEHDMQKIEEEIMGVQLEKV</sequence>
<dbReference type="InterPro" id="IPR008279">
    <property type="entry name" value="PEP-util_enz_mobile_dom"/>
</dbReference>
<dbReference type="PANTHER" id="PTHR43030:SF1">
    <property type="entry name" value="PHOSPHOENOLPYRUVATE SYNTHASE"/>
    <property type="match status" value="1"/>
</dbReference>
<dbReference type="InterPro" id="IPR006319">
    <property type="entry name" value="PEP_synth"/>
</dbReference>
<dbReference type="Proteomes" id="UP000228952">
    <property type="component" value="Unassembled WGS sequence"/>
</dbReference>
<dbReference type="UniPathway" id="UPA00138"/>
<accession>A0A2M7W109</accession>
<dbReference type="GO" id="GO:0046872">
    <property type="term" value="F:metal ion binding"/>
    <property type="evidence" value="ECO:0007669"/>
    <property type="project" value="UniProtKB-KW"/>
</dbReference>
<dbReference type="GO" id="GO:0008986">
    <property type="term" value="F:pyruvate, water dikinase activity"/>
    <property type="evidence" value="ECO:0007669"/>
    <property type="project" value="UniProtKB-EC"/>
</dbReference>
<evidence type="ECO:0000256" key="3">
    <source>
        <dbReference type="ARBA" id="ARBA00004742"/>
    </source>
</evidence>
<evidence type="ECO:0000256" key="4">
    <source>
        <dbReference type="ARBA" id="ARBA00007837"/>
    </source>
</evidence>
<keyword evidence="12" id="KW-0460">Magnesium</keyword>
<evidence type="ECO:0000256" key="7">
    <source>
        <dbReference type="ARBA" id="ARBA00022679"/>
    </source>
</evidence>
<gene>
    <name evidence="17" type="ORF">COX64_04315</name>
</gene>
<evidence type="ECO:0000256" key="14">
    <source>
        <dbReference type="ARBA" id="ARBA00047700"/>
    </source>
</evidence>
<evidence type="ECO:0000313" key="17">
    <source>
        <dbReference type="EMBL" id="PJA12624.1"/>
    </source>
</evidence>
<comment type="pathway">
    <text evidence="3">Carbohydrate biosynthesis; gluconeogenesis.</text>
</comment>
<dbReference type="InterPro" id="IPR002192">
    <property type="entry name" value="PPDK_AMP/ATP-bd"/>
</dbReference>
<keyword evidence="9" id="KW-0547">Nucleotide-binding</keyword>
<dbReference type="Gene3D" id="3.30.1490.20">
    <property type="entry name" value="ATP-grasp fold, A domain"/>
    <property type="match status" value="1"/>
</dbReference>
<dbReference type="EMBL" id="PFQB01000107">
    <property type="protein sequence ID" value="PJA12624.1"/>
    <property type="molecule type" value="Genomic_DNA"/>
</dbReference>
<dbReference type="GO" id="GO:0006094">
    <property type="term" value="P:gluconeogenesis"/>
    <property type="evidence" value="ECO:0007669"/>
    <property type="project" value="UniProtKB-UniPathway"/>
</dbReference>
<dbReference type="Gene3D" id="3.50.30.10">
    <property type="entry name" value="Phosphohistidine domain"/>
    <property type="match status" value="1"/>
</dbReference>
<evidence type="ECO:0000256" key="6">
    <source>
        <dbReference type="ARBA" id="ARBA00021623"/>
    </source>
</evidence>
<evidence type="ECO:0000256" key="8">
    <source>
        <dbReference type="ARBA" id="ARBA00022723"/>
    </source>
</evidence>
<dbReference type="EC" id="2.7.9.2" evidence="5"/>
<comment type="function">
    <text evidence="2">Catalyzes the phosphorylation of pyruvate to phosphoenolpyruvate.</text>
</comment>